<dbReference type="Pfam" id="PF00856">
    <property type="entry name" value="SET"/>
    <property type="match status" value="1"/>
</dbReference>
<proteinExistence type="predicted"/>
<dbReference type="CDD" id="cd08161">
    <property type="entry name" value="SET"/>
    <property type="match status" value="1"/>
</dbReference>
<accession>A0A0M7B7V4</accession>
<keyword evidence="3" id="KW-1185">Reference proteome</keyword>
<organism evidence="2 3">
    <name type="scientific">Jannaschia seosinensis</name>
    <dbReference type="NCBI Taxonomy" id="313367"/>
    <lineage>
        <taxon>Bacteria</taxon>
        <taxon>Pseudomonadati</taxon>
        <taxon>Pseudomonadota</taxon>
        <taxon>Alphaproteobacteria</taxon>
        <taxon>Rhodobacterales</taxon>
        <taxon>Roseobacteraceae</taxon>
        <taxon>Jannaschia</taxon>
    </lineage>
</organism>
<sequence length="95" mass="10610">MFDIEMPVALVASFPPEEAETVYHHAEYLPDRGVFRLGNDADIFMNHSSVPSLGDRGDEMIALRDLNTGEELTCDYGEVRVVGFETEVALRYAAE</sequence>
<dbReference type="SUPFAM" id="SSF82199">
    <property type="entry name" value="SET domain"/>
    <property type="match status" value="1"/>
</dbReference>
<name>A0A0M7B7V4_9RHOB</name>
<dbReference type="Gene3D" id="2.170.270.10">
    <property type="entry name" value="SET domain"/>
    <property type="match status" value="1"/>
</dbReference>
<dbReference type="InterPro" id="IPR001214">
    <property type="entry name" value="SET_dom"/>
</dbReference>
<dbReference type="AlphaFoldDB" id="A0A0M7B7V4"/>
<dbReference type="Proteomes" id="UP000049455">
    <property type="component" value="Unassembled WGS sequence"/>
</dbReference>
<reference evidence="2 3" key="1">
    <citation type="submission" date="2015-09" db="EMBL/GenBank/DDBJ databases">
        <authorList>
            <person name="Jackson K.R."/>
            <person name="Lunt B.L."/>
            <person name="Fisher J.N.B."/>
            <person name="Gardner A.V."/>
            <person name="Bailey M.E."/>
            <person name="Deus L.M."/>
            <person name="Earl A.S."/>
            <person name="Gibby P.D."/>
            <person name="Hartmann K.A."/>
            <person name="Liu J.E."/>
            <person name="Manci A.M."/>
            <person name="Nielsen D.A."/>
            <person name="Solomon M.B."/>
            <person name="Breakwell D.P."/>
            <person name="Burnett S.H."/>
            <person name="Grose J.H."/>
        </authorList>
    </citation>
    <scope>NUCLEOTIDE SEQUENCE [LARGE SCALE GENOMIC DNA]</scope>
    <source>
        <strain evidence="2 3">CECT 7799</strain>
    </source>
</reference>
<evidence type="ECO:0000313" key="3">
    <source>
        <dbReference type="Proteomes" id="UP000049455"/>
    </source>
</evidence>
<evidence type="ECO:0000313" key="2">
    <source>
        <dbReference type="EMBL" id="CUH09976.1"/>
    </source>
</evidence>
<feature type="domain" description="SET" evidence="1">
    <location>
        <begin position="27"/>
        <end position="77"/>
    </location>
</feature>
<dbReference type="InterPro" id="IPR046341">
    <property type="entry name" value="SET_dom_sf"/>
</dbReference>
<protein>
    <recommendedName>
        <fullName evidence="1">SET domain-containing protein</fullName>
    </recommendedName>
</protein>
<evidence type="ECO:0000259" key="1">
    <source>
        <dbReference type="Pfam" id="PF00856"/>
    </source>
</evidence>
<gene>
    <name evidence="2" type="ORF">JSE7799_00127</name>
</gene>
<dbReference type="STRING" id="313367.JSE7799_00127"/>
<dbReference type="EMBL" id="CYPR01000004">
    <property type="protein sequence ID" value="CUH09976.1"/>
    <property type="molecule type" value="Genomic_DNA"/>
</dbReference>